<dbReference type="InterPro" id="IPR000914">
    <property type="entry name" value="SBP_5_dom"/>
</dbReference>
<gene>
    <name evidence="6" type="ORF">RRH01S_08_00570</name>
</gene>
<evidence type="ECO:0000256" key="2">
    <source>
        <dbReference type="ARBA" id="ARBA00005695"/>
    </source>
</evidence>
<name>A0AA87Q2G7_RHIRH</name>
<evidence type="ECO:0000259" key="5">
    <source>
        <dbReference type="Pfam" id="PF00496"/>
    </source>
</evidence>
<feature type="signal peptide" evidence="4">
    <location>
        <begin position="1"/>
        <end position="26"/>
    </location>
</feature>
<comment type="caution">
    <text evidence="6">The sequence shown here is derived from an EMBL/GenBank/DDBJ whole genome shotgun (WGS) entry which is preliminary data.</text>
</comment>
<organism evidence="6 7">
    <name type="scientific">Rhizobium rhizogenes NBRC 13257</name>
    <dbReference type="NCBI Taxonomy" id="1220581"/>
    <lineage>
        <taxon>Bacteria</taxon>
        <taxon>Pseudomonadati</taxon>
        <taxon>Pseudomonadota</taxon>
        <taxon>Alphaproteobacteria</taxon>
        <taxon>Hyphomicrobiales</taxon>
        <taxon>Rhizobiaceae</taxon>
        <taxon>Rhizobium/Agrobacterium group</taxon>
        <taxon>Rhizobium</taxon>
    </lineage>
</organism>
<dbReference type="PANTHER" id="PTHR30290">
    <property type="entry name" value="PERIPLASMIC BINDING COMPONENT OF ABC TRANSPORTER"/>
    <property type="match status" value="1"/>
</dbReference>
<dbReference type="GO" id="GO:1904680">
    <property type="term" value="F:peptide transmembrane transporter activity"/>
    <property type="evidence" value="ECO:0007669"/>
    <property type="project" value="TreeGrafter"/>
</dbReference>
<dbReference type="RefSeq" id="WP_042473652.1">
    <property type="nucleotide sequence ID" value="NZ_BAYX01000008.1"/>
</dbReference>
<evidence type="ECO:0000256" key="3">
    <source>
        <dbReference type="ARBA" id="ARBA00022729"/>
    </source>
</evidence>
<dbReference type="GO" id="GO:0042884">
    <property type="term" value="P:microcin transport"/>
    <property type="evidence" value="ECO:0007669"/>
    <property type="project" value="TreeGrafter"/>
</dbReference>
<reference evidence="6 7" key="1">
    <citation type="submission" date="2014-05" db="EMBL/GenBank/DDBJ databases">
        <title>Whole genome shotgun sequence of Rhizobium rhizogenes NBRC 13257.</title>
        <authorList>
            <person name="Katano-Makiyama Y."/>
            <person name="Hosoyama A."/>
            <person name="Hashimoto M."/>
            <person name="Hosoyama Y."/>
            <person name="Noguchi M."/>
            <person name="Tsuchikane K."/>
            <person name="Kimura A."/>
            <person name="Ohji S."/>
            <person name="Ichikawa N."/>
            <person name="Yamazoe A."/>
            <person name="Fujita N."/>
        </authorList>
    </citation>
    <scope>NUCLEOTIDE SEQUENCE [LARGE SCALE GENOMIC DNA]</scope>
    <source>
        <strain evidence="6 7">NBRC 13257</strain>
    </source>
</reference>
<comment type="subcellular location">
    <subcellularLocation>
        <location evidence="1">Periplasm</location>
    </subcellularLocation>
</comment>
<feature type="chain" id="PRO_5041697579" evidence="4">
    <location>
        <begin position="27"/>
        <end position="612"/>
    </location>
</feature>
<dbReference type="CDD" id="cd08497">
    <property type="entry name" value="MbnE-like"/>
    <property type="match status" value="1"/>
</dbReference>
<dbReference type="Gene3D" id="3.10.105.10">
    <property type="entry name" value="Dipeptide-binding Protein, Domain 3"/>
    <property type="match status" value="1"/>
</dbReference>
<dbReference type="PIRSF" id="PIRSF002741">
    <property type="entry name" value="MppA"/>
    <property type="match status" value="1"/>
</dbReference>
<dbReference type="EMBL" id="BAYX01000008">
    <property type="protein sequence ID" value="GAJ94320.1"/>
    <property type="molecule type" value="Genomic_DNA"/>
</dbReference>
<dbReference type="GO" id="GO:0015833">
    <property type="term" value="P:peptide transport"/>
    <property type="evidence" value="ECO:0007669"/>
    <property type="project" value="TreeGrafter"/>
</dbReference>
<comment type="similarity">
    <text evidence="2">Belongs to the bacterial solute-binding protein 5 family.</text>
</comment>
<dbReference type="GO" id="GO:0030288">
    <property type="term" value="C:outer membrane-bounded periplasmic space"/>
    <property type="evidence" value="ECO:0007669"/>
    <property type="project" value="TreeGrafter"/>
</dbReference>
<evidence type="ECO:0000313" key="6">
    <source>
        <dbReference type="EMBL" id="GAJ94320.1"/>
    </source>
</evidence>
<dbReference type="Pfam" id="PF00496">
    <property type="entry name" value="SBP_bac_5"/>
    <property type="match status" value="1"/>
</dbReference>
<dbReference type="AlphaFoldDB" id="A0AA87Q2G7"/>
<evidence type="ECO:0000313" key="7">
    <source>
        <dbReference type="Proteomes" id="UP000026941"/>
    </source>
</evidence>
<dbReference type="InterPro" id="IPR039424">
    <property type="entry name" value="SBP_5"/>
</dbReference>
<dbReference type="SUPFAM" id="SSF53850">
    <property type="entry name" value="Periplasmic binding protein-like II"/>
    <property type="match status" value="1"/>
</dbReference>
<evidence type="ECO:0000256" key="4">
    <source>
        <dbReference type="SAM" id="SignalP"/>
    </source>
</evidence>
<feature type="domain" description="Solute-binding protein family 5" evidence="5">
    <location>
        <begin position="107"/>
        <end position="521"/>
    </location>
</feature>
<keyword evidence="3 4" id="KW-0732">Signal</keyword>
<protein>
    <submittedName>
        <fullName evidence="6">Peptide ABC transporter substrate-binding protein</fullName>
    </submittedName>
</protein>
<dbReference type="GO" id="GO:0043190">
    <property type="term" value="C:ATP-binding cassette (ABC) transporter complex"/>
    <property type="evidence" value="ECO:0007669"/>
    <property type="project" value="InterPro"/>
</dbReference>
<dbReference type="InterPro" id="IPR030678">
    <property type="entry name" value="Peptide/Ni-bd"/>
</dbReference>
<sequence length="612" mass="68743">MALSRLKAGLVVSLFCLLALPAPSNADESQFRIGTAILGDLKYQPGFKHFDYVNPDAPKGGELKQSSIGTFDTFNPVLFKGNPADGIELIYDTLLKKADDEANSSYGLLAEGVSYPDDVSSATFRLRAEAKWTDGTPVTPEDVIFSFEKFKELNPQAASYYGHVVSAEKTGERDVTFHFDEKGNREMPSILGQLTIVPKHWWEAKGPDGKPRDITRTTLEPVMGSGPYRIASVQPGASIRYELRDDYWGKTLPINVGENNFGAINYLYFSDYDVAFEAFRSGVIDYWQDNSTSHWVTGYDFPAAKDGRIKREELPNTLRSVGIMQALVPNMRREQFKDERVREALNYVYDFEELNRTLSFGKLTRVDSFFFGTKFASSGLPQGEELNVLNSVRDKIPAEVFTSPYANPVGGDPQKTRDNFRKAIGLFKEAGWVLKGNKMVNAQSGQPFSLELLLNNPSLERSVLPYIQNLKRIGIDASVRTVDPSQYINRIRSFDYDMIWVVWAQTLNPGNEQAEFWGSASAGRQGSRNYAGIADPGIDALIQKVIFAKDVPEKEATTRALDRVLLAHHYVLPTFYGTTTRIAYWDKFDHPAELPYYSIGFPDLWWSKSVAK</sequence>
<proteinExistence type="inferred from homology"/>
<dbReference type="Gene3D" id="3.40.190.10">
    <property type="entry name" value="Periplasmic binding protein-like II"/>
    <property type="match status" value="1"/>
</dbReference>
<dbReference type="Proteomes" id="UP000026941">
    <property type="component" value="Unassembled WGS sequence"/>
</dbReference>
<accession>A0AA87Q2G7</accession>
<evidence type="ECO:0000256" key="1">
    <source>
        <dbReference type="ARBA" id="ARBA00004418"/>
    </source>
</evidence>
<dbReference type="PANTHER" id="PTHR30290:SF64">
    <property type="entry name" value="ABC TRANSPORTER PERIPLASMIC BINDING PROTEIN"/>
    <property type="match status" value="1"/>
</dbReference>